<evidence type="ECO:0000256" key="4">
    <source>
        <dbReference type="ARBA" id="ARBA00023239"/>
    </source>
</evidence>
<dbReference type="GO" id="GO:0005737">
    <property type="term" value="C:cytoplasm"/>
    <property type="evidence" value="ECO:0007669"/>
    <property type="project" value="TreeGrafter"/>
</dbReference>
<dbReference type="PANTHER" id="PTHR43078">
    <property type="entry name" value="UDP-GLUCURONIC ACID DECARBOXYLASE-RELATED"/>
    <property type="match status" value="1"/>
</dbReference>
<accession>A0A3M0Z616</accession>
<evidence type="ECO:0000256" key="3">
    <source>
        <dbReference type="ARBA" id="ARBA00023027"/>
    </source>
</evidence>
<organism evidence="8 9">
    <name type="scientific">Candidatus Dojkabacteria bacterium</name>
    <dbReference type="NCBI Taxonomy" id="2099670"/>
    <lineage>
        <taxon>Bacteria</taxon>
        <taxon>Candidatus Dojkabacteria</taxon>
    </lineage>
</organism>
<evidence type="ECO:0000259" key="7">
    <source>
        <dbReference type="Pfam" id="PF01370"/>
    </source>
</evidence>
<keyword evidence="6" id="KW-1133">Transmembrane helix</keyword>
<keyword evidence="3" id="KW-0520">NAD</keyword>
<dbReference type="GO" id="GO:0048040">
    <property type="term" value="F:UDP-glucuronate decarboxylase activity"/>
    <property type="evidence" value="ECO:0007669"/>
    <property type="project" value="TreeGrafter"/>
</dbReference>
<protein>
    <submittedName>
        <fullName evidence="8">NAD(P)-dependent oxidoreductase</fullName>
    </submittedName>
</protein>
<keyword evidence="6" id="KW-0812">Transmembrane</keyword>
<sequence>MIPDKYLIKNTVKYVTSVIVGGTSKLGLEIIDSLLEQGGYVIVVDVYSSENITKLDQFGKDALISFVDYANITYLEEEIRRLDYVFYLAHESRDVGAQVSSQQFLSFSNYLDTTLSLAVRFDAKFILTTSVRAHQMNISLSPQEANFSLVSESQLHSVYTEREIQRYAESLTIEYYTKKKLDARIVRLGEIIGDGIDFLSNTPFVEMILSVVKDNVIVLKKDGLETEFLVHILDASYGIIKALFSQSTAGKIYTIAYEHAYTHLSLAYKIQDVNPDLKEIIFTQEKDNLPSLKLYKPAPNLSTIGWLARVPIERAIKQSLAAAKIFLLETEKTFNEPTSDENKKKSNPKLQKFFALVKKSEEVENFSDDHQNTITELIKQRKKQEELKKAELSLASERIKKAKKIKNYTAAEKFQHFLWDISLSIASKLKFLKNKSPAQIIFITAATITFLFFYVFLIGPMIAITRNVVMLETSVSRVFEEVNSNNLREASFELDVIEALVKELLNLVDYLSWFFDLVGLKNQKIQVVNTLSWSELYLQIARKIIIQFISFQNLLELQEDNLILTSGSDSFLKVTSAGNNLTNKIDELEALNTDLEDSKKLLESVLRELSKLDFTVPIVGDYLYQKYLSLQKITKEHLKFLDTRFVTDLLSSGTEKNFAILIVDNTRPKPRIGDLAGLVLLTVKSGSITSIISKPYEEINFDLSTLQDETVKTVNLTRFTQKAKSQITFADLMSDITPNFQTTVGDILESTFGKKIDSIVIMSLTSLLSISKDLNSKVSISGIEVNALSDIVALQDTNRSLVSRNKAIMEFASRLLEYLHFEALRKDLDGVRSFVSSLESDNVELINFKYRDILTEKVYEYVDFAKFNNFLSIYLNTEDPLLSASDRVPQLSLSVSSSFDTNLKESTSILIRLPNLGLSSELSICYPASILNADFQVLDVPASRVVVNSYDDIKCTVLKILNELVVNLKFQKQNFLVSQGPINFSYLINKSPGLLQNLDIDIQFDDSFKVLLNGETLFGNKFIRTYEMLSDNLFNLNVSKN</sequence>
<evidence type="ECO:0000256" key="5">
    <source>
        <dbReference type="SAM" id="Coils"/>
    </source>
</evidence>
<feature type="transmembrane region" description="Helical" evidence="6">
    <location>
        <begin position="440"/>
        <end position="464"/>
    </location>
</feature>
<evidence type="ECO:0000256" key="6">
    <source>
        <dbReference type="SAM" id="Phobius"/>
    </source>
</evidence>
<feature type="domain" description="NAD-dependent epimerase/dehydratase" evidence="7">
    <location>
        <begin position="18"/>
        <end position="256"/>
    </location>
</feature>
<dbReference type="GO" id="GO:0070403">
    <property type="term" value="F:NAD+ binding"/>
    <property type="evidence" value="ECO:0007669"/>
    <property type="project" value="InterPro"/>
</dbReference>
<feature type="coiled-coil region" evidence="5">
    <location>
        <begin position="578"/>
        <end position="612"/>
    </location>
</feature>
<dbReference type="Proteomes" id="UP000269410">
    <property type="component" value="Unassembled WGS sequence"/>
</dbReference>
<dbReference type="InterPro" id="IPR001509">
    <property type="entry name" value="Epimerase_deHydtase"/>
</dbReference>
<dbReference type="Gene3D" id="3.90.25.10">
    <property type="entry name" value="UDP-galactose 4-epimerase, domain 1"/>
    <property type="match status" value="1"/>
</dbReference>
<proteinExistence type="predicted"/>
<keyword evidence="5" id="KW-0175">Coiled coil</keyword>
<evidence type="ECO:0000313" key="8">
    <source>
        <dbReference type="EMBL" id="RMD77578.1"/>
    </source>
</evidence>
<comment type="cofactor">
    <cofactor evidence="1">
        <name>NAD(+)</name>
        <dbReference type="ChEBI" id="CHEBI:57540"/>
    </cofactor>
</comment>
<evidence type="ECO:0000256" key="1">
    <source>
        <dbReference type="ARBA" id="ARBA00001911"/>
    </source>
</evidence>
<comment type="caution">
    <text evidence="8">The sequence shown here is derived from an EMBL/GenBank/DDBJ whole genome shotgun (WGS) entry which is preliminary data.</text>
</comment>
<dbReference type="PANTHER" id="PTHR43078:SF6">
    <property type="entry name" value="UDP-GLUCURONIC ACID DECARBOXYLASE 1"/>
    <property type="match status" value="1"/>
</dbReference>
<evidence type="ECO:0000313" key="9">
    <source>
        <dbReference type="Proteomes" id="UP000269410"/>
    </source>
</evidence>
<gene>
    <name evidence="8" type="ORF">D6810_00555</name>
</gene>
<dbReference type="Pfam" id="PF01370">
    <property type="entry name" value="Epimerase"/>
    <property type="match status" value="1"/>
</dbReference>
<dbReference type="Gene3D" id="3.40.50.720">
    <property type="entry name" value="NAD(P)-binding Rossmann-like Domain"/>
    <property type="match status" value="1"/>
</dbReference>
<dbReference type="AlphaFoldDB" id="A0A3M0Z616"/>
<dbReference type="EMBL" id="RFKV01000020">
    <property type="protein sequence ID" value="RMD77578.1"/>
    <property type="molecule type" value="Genomic_DNA"/>
</dbReference>
<dbReference type="InterPro" id="IPR044516">
    <property type="entry name" value="UXS-like"/>
</dbReference>
<dbReference type="GO" id="GO:0042732">
    <property type="term" value="P:D-xylose metabolic process"/>
    <property type="evidence" value="ECO:0007669"/>
    <property type="project" value="InterPro"/>
</dbReference>
<keyword evidence="2" id="KW-0210">Decarboxylase</keyword>
<name>A0A3M0Z616_9BACT</name>
<dbReference type="InterPro" id="IPR036291">
    <property type="entry name" value="NAD(P)-bd_dom_sf"/>
</dbReference>
<keyword evidence="4" id="KW-0456">Lyase</keyword>
<evidence type="ECO:0000256" key="2">
    <source>
        <dbReference type="ARBA" id="ARBA00022793"/>
    </source>
</evidence>
<dbReference type="SUPFAM" id="SSF51735">
    <property type="entry name" value="NAD(P)-binding Rossmann-fold domains"/>
    <property type="match status" value="1"/>
</dbReference>
<reference evidence="8 9" key="1">
    <citation type="submission" date="2018-10" db="EMBL/GenBank/DDBJ databases">
        <title>Thermophilic Lithotrophy and Phototrophy in an Intertidal, Iron-rich, Geothermal Spring.</title>
        <authorList>
            <person name="Ward L.M."/>
            <person name="Idei A."/>
            <person name="Nakagawa M."/>
            <person name="Ueno Y."/>
            <person name="Fischer W."/>
            <person name="Mcglynn S.E."/>
        </authorList>
    </citation>
    <scope>NUCLEOTIDE SEQUENCE [LARGE SCALE GENOMIC DNA]</scope>
    <source>
        <strain evidence="8">J137</strain>
    </source>
</reference>
<keyword evidence="6" id="KW-0472">Membrane</keyword>